<reference evidence="1 2" key="1">
    <citation type="journal article" date="2015" name="BMC Microbiol.">
        <title>'Candidatus Phytoplasma phoenicium' associated with almond witches'-broom disease: from draft genome to genetic diversity among strain populations.</title>
        <authorList>
            <person name="Quaglino F."/>
            <person name="Kube M."/>
            <person name="Jawhari M."/>
            <person name="Abou-Jawdah Y."/>
            <person name="Siewert C."/>
            <person name="Choueiri E."/>
            <person name="Sobh H."/>
            <person name="Casati P."/>
            <person name="Tedeschi R."/>
            <person name="Molino Lova M."/>
            <person name="Alma A."/>
            <person name="Bianco P.A."/>
        </authorList>
    </citation>
    <scope>NUCLEOTIDE SEQUENCE [LARGE SCALE GENOMIC DNA]</scope>
    <source>
        <strain evidence="1 2">SA213</strain>
    </source>
</reference>
<dbReference type="AlphaFoldDB" id="A0A0L0MK24"/>
<dbReference type="OrthoDB" id="61127at2"/>
<accession>A0A0L0MK24</accession>
<dbReference type="RefSeq" id="WP_050337031.1">
    <property type="nucleotide sequence ID" value="NZ_JPSQ01000007.1"/>
</dbReference>
<sequence length="303" mass="36038">MKKNTKNQLWEHFQKLIPASKDVLVETDLQTAIQQDPELKTLTFHQKDLPMVSKYLKLKAQTKSAYEIKLKTTPYVHLVYQETLASQALRFQNHLREIHHIFHQTFQVETLEKVNVQTFRTKIKGQREILKSHFQTFQIYQTKPSLYLQGDFSTGKTYFLKLMMQTFYQQCQPFLFLFMPELPSQFKTHWHDEHLGKKMEILKTIPYLFLDDLGAENLTPYLRDDIFLPFLHYRQEQGLPTFISSVLTIPQLLEHLSIKEEKSQRIKALRIINKLKQMCQFYSFDLKPSPTPPLTSPMEKERL</sequence>
<organism evidence="1 2">
    <name type="scientific">Candidatus Phytoplasma phoenicium</name>
    <dbReference type="NCBI Taxonomy" id="198422"/>
    <lineage>
        <taxon>Bacteria</taxon>
        <taxon>Bacillati</taxon>
        <taxon>Mycoplasmatota</taxon>
        <taxon>Mollicutes</taxon>
        <taxon>Acholeplasmatales</taxon>
        <taxon>Acholeplasmataceae</taxon>
        <taxon>Candidatus Phytoplasma</taxon>
        <taxon>16SrIX (Pigeon pea witches'-broom group)</taxon>
    </lineage>
</organism>
<evidence type="ECO:0000313" key="1">
    <source>
        <dbReference type="EMBL" id="KND62733.1"/>
    </source>
</evidence>
<keyword evidence="2" id="KW-1185">Reference proteome</keyword>
<dbReference type="SUPFAM" id="SSF52540">
    <property type="entry name" value="P-loop containing nucleoside triphosphate hydrolases"/>
    <property type="match status" value="1"/>
</dbReference>
<comment type="caution">
    <text evidence="1">The sequence shown here is derived from an EMBL/GenBank/DDBJ whole genome shotgun (WGS) entry which is preliminary data.</text>
</comment>
<dbReference type="PATRIC" id="fig|198422.3.peg.330"/>
<gene>
    <name evidence="1" type="primary">dnaI</name>
    <name evidence="1" type="ORF">AlmWB_00790</name>
</gene>
<dbReference type="Proteomes" id="UP000037086">
    <property type="component" value="Unassembled WGS sequence"/>
</dbReference>
<dbReference type="EMBL" id="JPSQ01000007">
    <property type="protein sequence ID" value="KND62733.1"/>
    <property type="molecule type" value="Genomic_DNA"/>
</dbReference>
<dbReference type="Gene3D" id="3.40.50.300">
    <property type="entry name" value="P-loop containing nucleotide triphosphate hydrolases"/>
    <property type="match status" value="1"/>
</dbReference>
<dbReference type="InterPro" id="IPR027417">
    <property type="entry name" value="P-loop_NTPase"/>
</dbReference>
<evidence type="ECO:0000313" key="2">
    <source>
        <dbReference type="Proteomes" id="UP000037086"/>
    </source>
</evidence>
<protein>
    <submittedName>
        <fullName evidence="1">DNA replication protein DnaI</fullName>
    </submittedName>
</protein>
<proteinExistence type="predicted"/>
<name>A0A0L0MK24_9MOLU</name>